<name>E1Y9W2_9BACT</name>
<gene>
    <name evidence="3" type="ORF">N47_H21780</name>
</gene>
<organism evidence="3">
    <name type="scientific">uncultured Desulfobacterium sp</name>
    <dbReference type="NCBI Taxonomy" id="201089"/>
    <lineage>
        <taxon>Bacteria</taxon>
        <taxon>Pseudomonadati</taxon>
        <taxon>Thermodesulfobacteriota</taxon>
        <taxon>Desulfobacteria</taxon>
        <taxon>Desulfobacterales</taxon>
        <taxon>Desulfobacteriaceae</taxon>
        <taxon>Desulfobacterium</taxon>
        <taxon>environmental samples</taxon>
    </lineage>
</organism>
<dbReference type="InterPro" id="IPR014729">
    <property type="entry name" value="Rossmann-like_a/b/a_fold"/>
</dbReference>
<dbReference type="PIRSF" id="PIRSF006661">
    <property type="entry name" value="PP-lp_UCP006661"/>
    <property type="match status" value="1"/>
</dbReference>
<accession>E1Y9W2</accession>
<sequence length="275" mass="30962">MITGENLEEKKERLVSILKSYNSLAIAFSGGVDSSFLLALAHQVLGKKVIAITAVSPVHPARETEFAKSFAKKRNIKHKIIKSDEMDIAEFTANTRNRCYICKKNLFPRLLECAVKSGIKDLAHGANMDDLDDFRPGFMAASELKIAAPLIDAGFSKQQIRELSKNMNLETWNKPAMACLATRIPYETAITIESLKMIEKAENALIDLGFDSCRVRHHGNLARIEVLPKDFKKILNRENKEAVIKKIKEAGYLYVAMDLEGYIRGSMNRDLRFEI</sequence>
<reference evidence="3" key="1">
    <citation type="journal article" date="2011" name="Environ. Microbiol.">
        <title>Genomic insights into the metabolic potential of the polycyclic aromatic hydrocarbon degrading sulfate-reducing Deltaproteobacterium N47.</title>
        <authorList>
            <person name="Bergmann F."/>
            <person name="Selesi D."/>
            <person name="Weinmaier T."/>
            <person name="Tischler P."/>
            <person name="Rattei T."/>
            <person name="Meckenstock R.U."/>
        </authorList>
    </citation>
    <scope>NUCLEOTIDE SEQUENCE</scope>
</reference>
<dbReference type="Pfam" id="PF02540">
    <property type="entry name" value="NAD_synthase"/>
    <property type="match status" value="1"/>
</dbReference>
<dbReference type="PANTHER" id="PTHR43169:SF2">
    <property type="entry name" value="NAD_GMP SYNTHASE DOMAIN-CONTAINING PROTEIN"/>
    <property type="match status" value="1"/>
</dbReference>
<evidence type="ECO:0000256" key="1">
    <source>
        <dbReference type="PIRSR" id="PIRSR006661-1"/>
    </source>
</evidence>
<feature type="active site" description="Nucleophile and sulfur donor" evidence="1">
    <location>
        <position position="179"/>
    </location>
</feature>
<dbReference type="InterPro" id="IPR022310">
    <property type="entry name" value="NAD/GMP_synthase"/>
</dbReference>
<evidence type="ECO:0000313" key="3">
    <source>
        <dbReference type="EMBL" id="CBX27356.1"/>
    </source>
</evidence>
<dbReference type="CDD" id="cd01990">
    <property type="entry name" value="LarE-like"/>
    <property type="match status" value="1"/>
</dbReference>
<protein>
    <recommendedName>
        <fullName evidence="2">NAD/GMP synthase domain-containing protein</fullName>
    </recommendedName>
</protein>
<dbReference type="InterPro" id="IPR005232">
    <property type="entry name" value="LarE"/>
</dbReference>
<dbReference type="Gene3D" id="3.40.50.620">
    <property type="entry name" value="HUPs"/>
    <property type="match status" value="1"/>
</dbReference>
<feature type="domain" description="NAD/GMP synthase" evidence="2">
    <location>
        <begin position="22"/>
        <end position="110"/>
    </location>
</feature>
<dbReference type="AlphaFoldDB" id="E1Y9W2"/>
<dbReference type="SUPFAM" id="SSF52402">
    <property type="entry name" value="Adenine nucleotide alpha hydrolases-like"/>
    <property type="match status" value="1"/>
</dbReference>
<evidence type="ECO:0000259" key="2">
    <source>
        <dbReference type="Pfam" id="PF02540"/>
    </source>
</evidence>
<dbReference type="InterPro" id="IPR052188">
    <property type="entry name" value="Ni-pincer_cofactor_biosynth"/>
</dbReference>
<dbReference type="GO" id="GO:0016783">
    <property type="term" value="F:sulfurtransferase activity"/>
    <property type="evidence" value="ECO:0007669"/>
    <property type="project" value="InterPro"/>
</dbReference>
<dbReference type="PANTHER" id="PTHR43169">
    <property type="entry name" value="EXSB FAMILY PROTEIN"/>
    <property type="match status" value="1"/>
</dbReference>
<dbReference type="EMBL" id="FR695866">
    <property type="protein sequence ID" value="CBX27356.1"/>
    <property type="molecule type" value="Genomic_DNA"/>
</dbReference>
<dbReference type="GO" id="GO:0006163">
    <property type="term" value="P:purine nucleotide metabolic process"/>
    <property type="evidence" value="ECO:0007669"/>
    <property type="project" value="UniProtKB-ARBA"/>
</dbReference>
<dbReference type="NCBIfam" id="TIGR00268">
    <property type="entry name" value="ATP-dependent sacrificial sulfur transferase LarE"/>
    <property type="match status" value="1"/>
</dbReference>
<proteinExistence type="predicted"/>